<name>A0AAW2EJ49_9HYME</name>
<organism evidence="1 2">
    <name type="scientific">Cardiocondyla obscurior</name>
    <dbReference type="NCBI Taxonomy" id="286306"/>
    <lineage>
        <taxon>Eukaryota</taxon>
        <taxon>Metazoa</taxon>
        <taxon>Ecdysozoa</taxon>
        <taxon>Arthropoda</taxon>
        <taxon>Hexapoda</taxon>
        <taxon>Insecta</taxon>
        <taxon>Pterygota</taxon>
        <taxon>Neoptera</taxon>
        <taxon>Endopterygota</taxon>
        <taxon>Hymenoptera</taxon>
        <taxon>Apocrita</taxon>
        <taxon>Aculeata</taxon>
        <taxon>Formicoidea</taxon>
        <taxon>Formicidae</taxon>
        <taxon>Myrmicinae</taxon>
        <taxon>Cardiocondyla</taxon>
    </lineage>
</organism>
<keyword evidence="2" id="KW-1185">Reference proteome</keyword>
<accession>A0AAW2EJ49</accession>
<reference evidence="1 2" key="1">
    <citation type="submission" date="2023-03" db="EMBL/GenBank/DDBJ databases">
        <title>High recombination rates correlate with genetic variation in Cardiocondyla obscurior ants.</title>
        <authorList>
            <person name="Errbii M."/>
        </authorList>
    </citation>
    <scope>NUCLEOTIDE SEQUENCE [LARGE SCALE GENOMIC DNA]</scope>
    <source>
        <strain evidence="1">Alpha-2009</strain>
        <tissue evidence="1">Whole body</tissue>
    </source>
</reference>
<evidence type="ECO:0000313" key="1">
    <source>
        <dbReference type="EMBL" id="KAL0102970.1"/>
    </source>
</evidence>
<dbReference type="EMBL" id="JADYXP020000022">
    <property type="protein sequence ID" value="KAL0102970.1"/>
    <property type="molecule type" value="Genomic_DNA"/>
</dbReference>
<sequence length="237" mass="27993">MKMKSVSVENLGNILKQMVNTALKDSNQIAKLYQAIYEDWYLKKMIELEDATSKINNVKVNKKIEQTIIGAKNGEKTCLKVSEDEKYINNDSNLPNQVVIEICNSTITQKAKIKKKLQYNTTNQNRNQNKEKLFKPVKRRLSFESWKKEKSLTYRKSLKETEEKKQQELQKKLKNTEYRKASQKPTLTLVARNESNEKTNLQKKINERLITNDHAFNDWKKQREMKQKPNSLTYMQK</sequence>
<gene>
    <name evidence="1" type="ORF">PUN28_018342</name>
</gene>
<dbReference type="Proteomes" id="UP001430953">
    <property type="component" value="Unassembled WGS sequence"/>
</dbReference>
<proteinExistence type="predicted"/>
<dbReference type="AlphaFoldDB" id="A0AAW2EJ49"/>
<evidence type="ECO:0000313" key="2">
    <source>
        <dbReference type="Proteomes" id="UP001430953"/>
    </source>
</evidence>
<protein>
    <submittedName>
        <fullName evidence="1">Uncharacterized protein</fullName>
    </submittedName>
</protein>
<comment type="caution">
    <text evidence="1">The sequence shown here is derived from an EMBL/GenBank/DDBJ whole genome shotgun (WGS) entry which is preliminary data.</text>
</comment>